<feature type="region of interest" description="Disordered" evidence="10">
    <location>
        <begin position="37"/>
        <end position="57"/>
    </location>
</feature>
<dbReference type="OrthoDB" id="1920326at2759"/>
<feature type="compositionally biased region" description="Polar residues" evidence="10">
    <location>
        <begin position="42"/>
        <end position="57"/>
    </location>
</feature>
<keyword evidence="5 12" id="KW-0269">Exonuclease</keyword>
<keyword evidence="3" id="KW-0479">Metal-binding</keyword>
<dbReference type="GO" id="GO:0046872">
    <property type="term" value="F:metal ion binding"/>
    <property type="evidence" value="ECO:0007669"/>
    <property type="project" value="UniProtKB-KW"/>
</dbReference>
<reference evidence="12 13" key="1">
    <citation type="journal article" date="2015" name="Proc. Natl. Acad. Sci. U.S.A.">
        <title>The resurrection genome of Boea hygrometrica: A blueprint for survival of dehydration.</title>
        <authorList>
            <person name="Xiao L."/>
            <person name="Yang G."/>
            <person name="Zhang L."/>
            <person name="Yang X."/>
            <person name="Zhao S."/>
            <person name="Ji Z."/>
            <person name="Zhou Q."/>
            <person name="Hu M."/>
            <person name="Wang Y."/>
            <person name="Chen M."/>
            <person name="Xu Y."/>
            <person name="Jin H."/>
            <person name="Xiao X."/>
            <person name="Hu G."/>
            <person name="Bao F."/>
            <person name="Hu Y."/>
            <person name="Wan P."/>
            <person name="Li L."/>
            <person name="Deng X."/>
            <person name="Kuang T."/>
            <person name="Xiang C."/>
            <person name="Zhu J.K."/>
            <person name="Oliver M.J."/>
            <person name="He Y."/>
        </authorList>
    </citation>
    <scope>NUCLEOTIDE SEQUENCE [LARGE SCALE GENOMIC DNA]</scope>
    <source>
        <strain evidence="13">cv. XS01</strain>
    </source>
</reference>
<dbReference type="AlphaFoldDB" id="A0A2Z7CUU6"/>
<comment type="subcellular location">
    <subcellularLocation>
        <location evidence="1">Nucleus</location>
    </subcellularLocation>
</comment>
<name>A0A2Z7CUU6_9LAMI</name>
<evidence type="ECO:0000256" key="6">
    <source>
        <dbReference type="ARBA" id="ARBA00022842"/>
    </source>
</evidence>
<keyword evidence="4" id="KW-0378">Hydrolase</keyword>
<keyword evidence="6" id="KW-0460">Magnesium</keyword>
<dbReference type="InterPro" id="IPR051132">
    <property type="entry name" value="3-5_Exonuclease_domain"/>
</dbReference>
<feature type="domain" description="3'-5' exonuclease" evidence="11">
    <location>
        <begin position="107"/>
        <end position="293"/>
    </location>
</feature>
<evidence type="ECO:0000259" key="11">
    <source>
        <dbReference type="SMART" id="SM00474"/>
    </source>
</evidence>
<dbReference type="CDD" id="cd06141">
    <property type="entry name" value="WRN_exo"/>
    <property type="match status" value="1"/>
</dbReference>
<evidence type="ECO:0000313" key="12">
    <source>
        <dbReference type="EMBL" id="KZV48459.1"/>
    </source>
</evidence>
<dbReference type="InterPro" id="IPR036397">
    <property type="entry name" value="RNaseH_sf"/>
</dbReference>
<evidence type="ECO:0000256" key="1">
    <source>
        <dbReference type="ARBA" id="ARBA00004123"/>
    </source>
</evidence>
<dbReference type="Gene3D" id="3.30.420.10">
    <property type="entry name" value="Ribonuclease H-like superfamily/Ribonuclease H"/>
    <property type="match status" value="1"/>
</dbReference>
<dbReference type="Pfam" id="PF01612">
    <property type="entry name" value="DNA_pol_A_exo1"/>
    <property type="match status" value="1"/>
</dbReference>
<evidence type="ECO:0000256" key="10">
    <source>
        <dbReference type="SAM" id="MobiDB-lite"/>
    </source>
</evidence>
<dbReference type="PANTHER" id="PTHR13620">
    <property type="entry name" value="3-5 EXONUCLEASE"/>
    <property type="match status" value="1"/>
</dbReference>
<proteinExistence type="predicted"/>
<evidence type="ECO:0000256" key="8">
    <source>
        <dbReference type="ARBA" id="ARBA00040531"/>
    </source>
</evidence>
<dbReference type="InterPro" id="IPR002562">
    <property type="entry name" value="3'-5'_exonuclease_dom"/>
</dbReference>
<dbReference type="GO" id="GO:0008408">
    <property type="term" value="F:3'-5' exonuclease activity"/>
    <property type="evidence" value="ECO:0007669"/>
    <property type="project" value="InterPro"/>
</dbReference>
<dbReference type="Proteomes" id="UP000250235">
    <property type="component" value="Unassembled WGS sequence"/>
</dbReference>
<evidence type="ECO:0000256" key="5">
    <source>
        <dbReference type="ARBA" id="ARBA00022839"/>
    </source>
</evidence>
<evidence type="ECO:0000256" key="9">
    <source>
        <dbReference type="ARBA" id="ARBA00042761"/>
    </source>
</evidence>
<evidence type="ECO:0000256" key="3">
    <source>
        <dbReference type="ARBA" id="ARBA00022723"/>
    </source>
</evidence>
<dbReference type="GO" id="GO:0006139">
    <property type="term" value="P:nucleobase-containing compound metabolic process"/>
    <property type="evidence" value="ECO:0007669"/>
    <property type="project" value="InterPro"/>
</dbReference>
<dbReference type="FunFam" id="3.30.420.10:FF:000114">
    <property type="entry name" value="Werner Syndrome-like exonuclease"/>
    <property type="match status" value="1"/>
</dbReference>
<keyword evidence="7" id="KW-0539">Nucleus</keyword>
<accession>A0A2Z7CUU6</accession>
<evidence type="ECO:0000256" key="2">
    <source>
        <dbReference type="ARBA" id="ARBA00022722"/>
    </source>
</evidence>
<organism evidence="12 13">
    <name type="scientific">Dorcoceras hygrometricum</name>
    <dbReference type="NCBI Taxonomy" id="472368"/>
    <lineage>
        <taxon>Eukaryota</taxon>
        <taxon>Viridiplantae</taxon>
        <taxon>Streptophyta</taxon>
        <taxon>Embryophyta</taxon>
        <taxon>Tracheophyta</taxon>
        <taxon>Spermatophyta</taxon>
        <taxon>Magnoliopsida</taxon>
        <taxon>eudicotyledons</taxon>
        <taxon>Gunneridae</taxon>
        <taxon>Pentapetalae</taxon>
        <taxon>asterids</taxon>
        <taxon>lamiids</taxon>
        <taxon>Lamiales</taxon>
        <taxon>Gesneriaceae</taxon>
        <taxon>Didymocarpoideae</taxon>
        <taxon>Trichosporeae</taxon>
        <taxon>Loxocarpinae</taxon>
        <taxon>Dorcoceras</taxon>
    </lineage>
</organism>
<sequence>METETQVADSDWDYPLTDDELRAIDAALSAAVSAPPIKKCRSSNCSDATLASSDSPATTRRRLPQTLFTFQQRQKSSSSLSSTDFSTNRSYVDAKYSYQEIKFGGGVVYSRTVDEVERAAEELLKFMDISKRKGDQCILGLDIEWRPTFKRGVAPGKVAVMQICVDNNLCHVLHVIHSGIPKNLQNLLEDPSTLKVGVCIANDAAKVLRDYNISVSSLRDLSDVANQKLGGDPKRWSLSMLTESLICRQLPKPSKIRLGNWEAKVLSKEQLDYAATDAYVSWLLYQVLTNLPDPADKHRGYYT</sequence>
<evidence type="ECO:0000256" key="4">
    <source>
        <dbReference type="ARBA" id="ARBA00022801"/>
    </source>
</evidence>
<keyword evidence="13" id="KW-1185">Reference proteome</keyword>
<dbReference type="InterPro" id="IPR012337">
    <property type="entry name" value="RNaseH-like_sf"/>
</dbReference>
<dbReference type="PANTHER" id="PTHR13620:SF109">
    <property type="entry name" value="3'-5' EXONUCLEASE"/>
    <property type="match status" value="1"/>
</dbReference>
<dbReference type="GO" id="GO:0003676">
    <property type="term" value="F:nucleic acid binding"/>
    <property type="evidence" value="ECO:0007669"/>
    <property type="project" value="InterPro"/>
</dbReference>
<dbReference type="GO" id="GO:0005634">
    <property type="term" value="C:nucleus"/>
    <property type="evidence" value="ECO:0007669"/>
    <property type="project" value="UniProtKB-SubCell"/>
</dbReference>
<protein>
    <recommendedName>
        <fullName evidence="8">3'-5' exonuclease</fullName>
    </recommendedName>
    <alternativeName>
        <fullName evidence="9">Werner Syndrome-like exonuclease</fullName>
    </alternativeName>
</protein>
<dbReference type="SUPFAM" id="SSF53098">
    <property type="entry name" value="Ribonuclease H-like"/>
    <property type="match status" value="1"/>
</dbReference>
<evidence type="ECO:0000256" key="7">
    <source>
        <dbReference type="ARBA" id="ARBA00023242"/>
    </source>
</evidence>
<dbReference type="SMART" id="SM00474">
    <property type="entry name" value="35EXOc"/>
    <property type="match status" value="1"/>
</dbReference>
<dbReference type="EMBL" id="KQ993856">
    <property type="protein sequence ID" value="KZV48459.1"/>
    <property type="molecule type" value="Genomic_DNA"/>
</dbReference>
<gene>
    <name evidence="12" type="ORF">F511_18265</name>
</gene>
<evidence type="ECO:0000313" key="13">
    <source>
        <dbReference type="Proteomes" id="UP000250235"/>
    </source>
</evidence>
<keyword evidence="2" id="KW-0540">Nuclease</keyword>